<dbReference type="InterPro" id="IPR016032">
    <property type="entry name" value="Sig_transdc_resp-reg_C-effctor"/>
</dbReference>
<evidence type="ECO:0000313" key="9">
    <source>
        <dbReference type="EMBL" id="NKW09524.1"/>
    </source>
</evidence>
<evidence type="ECO:0000256" key="6">
    <source>
        <dbReference type="PROSITE-ProRule" id="PRU00169"/>
    </source>
</evidence>
<evidence type="ECO:0000256" key="1">
    <source>
        <dbReference type="ARBA" id="ARBA00015404"/>
    </source>
</evidence>
<evidence type="ECO:0000256" key="3">
    <source>
        <dbReference type="ARBA" id="ARBA00023015"/>
    </source>
</evidence>
<dbReference type="Pfam" id="PF00072">
    <property type="entry name" value="Response_reg"/>
    <property type="match status" value="1"/>
</dbReference>
<dbReference type="SUPFAM" id="SSF52172">
    <property type="entry name" value="CheY-like"/>
    <property type="match status" value="1"/>
</dbReference>
<dbReference type="EMBL" id="JAAXZB010000001">
    <property type="protein sequence ID" value="NKW09524.1"/>
    <property type="molecule type" value="Genomic_DNA"/>
</dbReference>
<dbReference type="Pfam" id="PF00196">
    <property type="entry name" value="GerE"/>
    <property type="match status" value="1"/>
</dbReference>
<keyword evidence="2 6" id="KW-0597">Phosphoprotein</keyword>
<dbReference type="PROSITE" id="PS50110">
    <property type="entry name" value="RESPONSE_REGULATORY"/>
    <property type="match status" value="1"/>
</dbReference>
<sequence length="254" mass="27426">MTNECKIRVLLVDNHPLVLDGLRAVLETYDDIDIAGAASNARAALELALSVNPDVVLMDINMPLLNGIDAIELFKKQLPGIRILMLSMHDSREYISTSIMRGASGYVLKDVSTTEIVAAIHAVASGGTYFSSGVSEALLDSGDRKSEGLSLRENDVLVLVAEGGSNREIAMNLGISEATVETHRKNIKKKLGIGSTAGLRAMPSRTGCACLRSNLYSSQPRMAPYPLMGRALFLRTFVNLRRRIAGPIIRSKTA</sequence>
<dbReference type="SUPFAM" id="SSF46894">
    <property type="entry name" value="C-terminal effector domain of the bipartite response regulators"/>
    <property type="match status" value="1"/>
</dbReference>
<dbReference type="SMART" id="SM00448">
    <property type="entry name" value="REC"/>
    <property type="match status" value="1"/>
</dbReference>
<feature type="domain" description="HTH luxR-type" evidence="7">
    <location>
        <begin position="142"/>
        <end position="207"/>
    </location>
</feature>
<protein>
    <recommendedName>
        <fullName evidence="1">Flagellar transcriptional regulator FtcR</fullName>
    </recommendedName>
</protein>
<dbReference type="PANTHER" id="PTHR43214:SF41">
    <property type="entry name" value="NITRATE_NITRITE RESPONSE REGULATOR PROTEIN NARP"/>
    <property type="match status" value="1"/>
</dbReference>
<keyword evidence="5" id="KW-0804">Transcription</keyword>
<feature type="domain" description="Response regulatory" evidence="8">
    <location>
        <begin position="8"/>
        <end position="124"/>
    </location>
</feature>
<dbReference type="PANTHER" id="PTHR43214">
    <property type="entry name" value="TWO-COMPONENT RESPONSE REGULATOR"/>
    <property type="match status" value="1"/>
</dbReference>
<dbReference type="InterPro" id="IPR058245">
    <property type="entry name" value="NreC/VraR/RcsB-like_REC"/>
</dbReference>
<dbReference type="PRINTS" id="PR00038">
    <property type="entry name" value="HTHLUXR"/>
</dbReference>
<proteinExistence type="predicted"/>
<keyword evidence="3" id="KW-0805">Transcription regulation</keyword>
<evidence type="ECO:0000259" key="8">
    <source>
        <dbReference type="PROSITE" id="PS50110"/>
    </source>
</evidence>
<dbReference type="SMART" id="SM00421">
    <property type="entry name" value="HTH_LUXR"/>
    <property type="match status" value="1"/>
</dbReference>
<comment type="caution">
    <text evidence="9">The sequence shown here is derived from an EMBL/GenBank/DDBJ whole genome shotgun (WGS) entry which is preliminary data.</text>
</comment>
<reference evidence="9 10" key="1">
    <citation type="submission" date="2020-04" db="EMBL/GenBank/DDBJ databases">
        <title>Whole genome sequencing of clinical and environmental type strains of Ochrobactrum.</title>
        <authorList>
            <person name="Dharne M."/>
        </authorList>
    </citation>
    <scope>NUCLEOTIDE SEQUENCE [LARGE SCALE GENOMIC DNA]</scope>
    <source>
        <strain evidence="9 10">DSM 13340</strain>
    </source>
</reference>
<dbReference type="AlphaFoldDB" id="A0A7X6JA60"/>
<evidence type="ECO:0000256" key="2">
    <source>
        <dbReference type="ARBA" id="ARBA00022553"/>
    </source>
</evidence>
<dbReference type="CDD" id="cd06170">
    <property type="entry name" value="LuxR_C_like"/>
    <property type="match status" value="1"/>
</dbReference>
<dbReference type="GO" id="GO:0006355">
    <property type="term" value="P:regulation of DNA-templated transcription"/>
    <property type="evidence" value="ECO:0007669"/>
    <property type="project" value="InterPro"/>
</dbReference>
<dbReference type="InterPro" id="IPR000792">
    <property type="entry name" value="Tscrpt_reg_LuxR_C"/>
</dbReference>
<dbReference type="PROSITE" id="PS00622">
    <property type="entry name" value="HTH_LUXR_1"/>
    <property type="match status" value="1"/>
</dbReference>
<keyword evidence="4" id="KW-0238">DNA-binding</keyword>
<evidence type="ECO:0000256" key="4">
    <source>
        <dbReference type="ARBA" id="ARBA00023125"/>
    </source>
</evidence>
<dbReference type="GO" id="GO:0000160">
    <property type="term" value="P:phosphorelay signal transduction system"/>
    <property type="evidence" value="ECO:0007669"/>
    <property type="project" value="InterPro"/>
</dbReference>
<evidence type="ECO:0000256" key="5">
    <source>
        <dbReference type="ARBA" id="ARBA00023163"/>
    </source>
</evidence>
<dbReference type="InterPro" id="IPR011006">
    <property type="entry name" value="CheY-like_superfamily"/>
</dbReference>
<dbReference type="GO" id="GO:0003677">
    <property type="term" value="F:DNA binding"/>
    <property type="evidence" value="ECO:0007669"/>
    <property type="project" value="UniProtKB-KW"/>
</dbReference>
<organism evidence="9 10">
    <name type="scientific">Brucella tritici</name>
    <dbReference type="NCBI Taxonomy" id="94626"/>
    <lineage>
        <taxon>Bacteria</taxon>
        <taxon>Pseudomonadati</taxon>
        <taxon>Pseudomonadota</taxon>
        <taxon>Alphaproteobacteria</taxon>
        <taxon>Hyphomicrobiales</taxon>
        <taxon>Brucellaceae</taxon>
        <taxon>Brucella/Ochrobactrum group</taxon>
        <taxon>Brucella</taxon>
    </lineage>
</organism>
<dbReference type="InterPro" id="IPR001789">
    <property type="entry name" value="Sig_transdc_resp-reg_receiver"/>
</dbReference>
<dbReference type="CDD" id="cd17535">
    <property type="entry name" value="REC_NarL-like"/>
    <property type="match status" value="1"/>
</dbReference>
<feature type="modified residue" description="4-aspartylphosphate" evidence="6">
    <location>
        <position position="59"/>
    </location>
</feature>
<evidence type="ECO:0000259" key="7">
    <source>
        <dbReference type="PROSITE" id="PS50043"/>
    </source>
</evidence>
<accession>A0A7X6JA60</accession>
<name>A0A7X6JA60_9HYPH</name>
<dbReference type="Gene3D" id="3.40.50.2300">
    <property type="match status" value="1"/>
</dbReference>
<evidence type="ECO:0000313" key="10">
    <source>
        <dbReference type="Proteomes" id="UP000558475"/>
    </source>
</evidence>
<dbReference type="Proteomes" id="UP000558475">
    <property type="component" value="Unassembled WGS sequence"/>
</dbReference>
<dbReference type="PROSITE" id="PS50043">
    <property type="entry name" value="HTH_LUXR_2"/>
    <property type="match status" value="1"/>
</dbReference>
<gene>
    <name evidence="9" type="ORF">HGG76_06740</name>
</gene>
<dbReference type="InterPro" id="IPR039420">
    <property type="entry name" value="WalR-like"/>
</dbReference>